<reference evidence="5" key="1">
    <citation type="journal article" date="2019" name="Int. J. Syst. Evol. Microbiol.">
        <title>The Global Catalogue of Microorganisms (GCM) 10K type strain sequencing project: providing services to taxonomists for standard genome sequencing and annotation.</title>
        <authorList>
            <consortium name="The Broad Institute Genomics Platform"/>
            <consortium name="The Broad Institute Genome Sequencing Center for Infectious Disease"/>
            <person name="Wu L."/>
            <person name="Ma J."/>
        </authorList>
    </citation>
    <scope>NUCLEOTIDE SEQUENCE [LARGE SCALE GENOMIC DNA]</scope>
    <source>
        <strain evidence="5">CGMCC 4.7329</strain>
    </source>
</reference>
<dbReference type="InterPro" id="IPR012347">
    <property type="entry name" value="Ferritin-like"/>
</dbReference>
<feature type="region of interest" description="Disordered" evidence="1">
    <location>
        <begin position="29"/>
        <end position="50"/>
    </location>
</feature>
<sequence>MFITRTRATVLAASAASVLLLAACGDDTDSATHDTHSSTSSASATSATAAARTDFNDADVTFLQMMYPHHAQAVEMAKMVPSHTQNQQLIALAAEVEKAQAPEMQQITDLLVSFGKPAPSASEGHGGHAMPGMMTDAQMSALQSAQGAEFDKQWLEMMIDHHEGAVDMARTELANGVNPESRQLATAIVAAQEAEINTMRGMLGQG</sequence>
<dbReference type="EMBL" id="BMNE01000002">
    <property type="protein sequence ID" value="GGN74838.1"/>
    <property type="molecule type" value="Genomic_DNA"/>
</dbReference>
<dbReference type="Pfam" id="PF03713">
    <property type="entry name" value="DUF305"/>
    <property type="match status" value="1"/>
</dbReference>
<protein>
    <recommendedName>
        <fullName evidence="3">DUF305 domain-containing protein</fullName>
    </recommendedName>
</protein>
<dbReference type="InterPro" id="IPR005183">
    <property type="entry name" value="DUF305_CopM-like"/>
</dbReference>
<dbReference type="Proteomes" id="UP000658127">
    <property type="component" value="Unassembled WGS sequence"/>
</dbReference>
<comment type="caution">
    <text evidence="4">The sequence shown here is derived from an EMBL/GenBank/DDBJ whole genome shotgun (WGS) entry which is preliminary data.</text>
</comment>
<organism evidence="4 5">
    <name type="scientific">Nocardia rhizosphaerihabitans</name>
    <dbReference type="NCBI Taxonomy" id="1691570"/>
    <lineage>
        <taxon>Bacteria</taxon>
        <taxon>Bacillati</taxon>
        <taxon>Actinomycetota</taxon>
        <taxon>Actinomycetes</taxon>
        <taxon>Mycobacteriales</taxon>
        <taxon>Nocardiaceae</taxon>
        <taxon>Nocardia</taxon>
    </lineage>
</organism>
<proteinExistence type="predicted"/>
<evidence type="ECO:0000256" key="1">
    <source>
        <dbReference type="SAM" id="MobiDB-lite"/>
    </source>
</evidence>
<gene>
    <name evidence="4" type="ORF">GCM10011610_18700</name>
</gene>
<feature type="compositionally biased region" description="Low complexity" evidence="1">
    <location>
        <begin position="37"/>
        <end position="50"/>
    </location>
</feature>
<accession>A0ABQ2KA88</accession>
<evidence type="ECO:0000256" key="2">
    <source>
        <dbReference type="SAM" id="SignalP"/>
    </source>
</evidence>
<dbReference type="PANTHER" id="PTHR36933">
    <property type="entry name" value="SLL0788 PROTEIN"/>
    <property type="match status" value="1"/>
</dbReference>
<name>A0ABQ2KA88_9NOCA</name>
<evidence type="ECO:0000313" key="4">
    <source>
        <dbReference type="EMBL" id="GGN74838.1"/>
    </source>
</evidence>
<evidence type="ECO:0000313" key="5">
    <source>
        <dbReference type="Proteomes" id="UP000658127"/>
    </source>
</evidence>
<dbReference type="RefSeq" id="WP_189026106.1">
    <property type="nucleotide sequence ID" value="NZ_BMNE01000002.1"/>
</dbReference>
<feature type="domain" description="DUF305" evidence="3">
    <location>
        <begin position="59"/>
        <end position="203"/>
    </location>
</feature>
<dbReference type="PANTHER" id="PTHR36933:SF1">
    <property type="entry name" value="SLL0788 PROTEIN"/>
    <property type="match status" value="1"/>
</dbReference>
<evidence type="ECO:0000259" key="3">
    <source>
        <dbReference type="Pfam" id="PF03713"/>
    </source>
</evidence>
<keyword evidence="2" id="KW-0732">Signal</keyword>
<feature type="signal peptide" evidence="2">
    <location>
        <begin position="1"/>
        <end position="22"/>
    </location>
</feature>
<dbReference type="Gene3D" id="1.20.1260.10">
    <property type="match status" value="1"/>
</dbReference>
<dbReference type="PROSITE" id="PS51257">
    <property type="entry name" value="PROKAR_LIPOPROTEIN"/>
    <property type="match status" value="1"/>
</dbReference>
<keyword evidence="5" id="KW-1185">Reference proteome</keyword>
<feature type="chain" id="PRO_5046455128" description="DUF305 domain-containing protein" evidence="2">
    <location>
        <begin position="23"/>
        <end position="206"/>
    </location>
</feature>